<dbReference type="InterPro" id="IPR050327">
    <property type="entry name" value="Proton-linked_MCT"/>
</dbReference>
<comment type="caution">
    <text evidence="6">The sequence shown here is derived from an EMBL/GenBank/DDBJ whole genome shotgun (WGS) entry which is preliminary data.</text>
</comment>
<proteinExistence type="inferred from homology"/>
<dbReference type="RefSeq" id="XP_064854873.1">
    <property type="nucleotide sequence ID" value="XM_064998801.1"/>
</dbReference>
<feature type="transmembrane region" description="Helical" evidence="4">
    <location>
        <begin position="338"/>
        <end position="357"/>
    </location>
</feature>
<feature type="transmembrane region" description="Helical" evidence="4">
    <location>
        <begin position="304"/>
        <end position="326"/>
    </location>
</feature>
<feature type="domain" description="Major facilitator superfamily (MFS) profile" evidence="5">
    <location>
        <begin position="86"/>
        <end position="486"/>
    </location>
</feature>
<evidence type="ECO:0000256" key="1">
    <source>
        <dbReference type="ARBA" id="ARBA00004141"/>
    </source>
</evidence>
<dbReference type="GO" id="GO:0016020">
    <property type="term" value="C:membrane"/>
    <property type="evidence" value="ECO:0007669"/>
    <property type="project" value="UniProtKB-SubCell"/>
</dbReference>
<protein>
    <submittedName>
        <fullName evidence="6">Mch4 protein</fullName>
    </submittedName>
</protein>
<feature type="region of interest" description="Disordered" evidence="3">
    <location>
        <begin position="20"/>
        <end position="56"/>
    </location>
</feature>
<feature type="transmembrane region" description="Helical" evidence="4">
    <location>
        <begin position="214"/>
        <end position="234"/>
    </location>
</feature>
<dbReference type="InterPro" id="IPR036259">
    <property type="entry name" value="MFS_trans_sf"/>
</dbReference>
<dbReference type="GeneID" id="90075852"/>
<keyword evidence="4" id="KW-0812">Transmembrane</keyword>
<keyword evidence="7" id="KW-1185">Reference proteome</keyword>
<dbReference type="GO" id="GO:0022857">
    <property type="term" value="F:transmembrane transporter activity"/>
    <property type="evidence" value="ECO:0007669"/>
    <property type="project" value="InterPro"/>
</dbReference>
<feature type="transmembrane region" description="Helical" evidence="4">
    <location>
        <begin position="369"/>
        <end position="389"/>
    </location>
</feature>
<dbReference type="PANTHER" id="PTHR11360:SF177">
    <property type="entry name" value="RIBOFLAVIN TRANSPORTER MCH5"/>
    <property type="match status" value="1"/>
</dbReference>
<dbReference type="Gene3D" id="1.20.1250.20">
    <property type="entry name" value="MFS general substrate transporter like domains"/>
    <property type="match status" value="2"/>
</dbReference>
<comment type="similarity">
    <text evidence="2">Belongs to the major facilitator superfamily. Monocarboxylate porter (TC 2.A.1.13) family.</text>
</comment>
<name>A0AAV5QTH3_9ASCO</name>
<feature type="transmembrane region" description="Helical" evidence="4">
    <location>
        <begin position="157"/>
        <end position="173"/>
    </location>
</feature>
<feature type="transmembrane region" description="Helical" evidence="4">
    <location>
        <begin position="128"/>
        <end position="150"/>
    </location>
</feature>
<comment type="subcellular location">
    <subcellularLocation>
        <location evidence="1">Membrane</location>
        <topology evidence="1">Multi-pass membrane protein</topology>
    </subcellularLocation>
</comment>
<dbReference type="SUPFAM" id="SSF103473">
    <property type="entry name" value="MFS general substrate transporter"/>
    <property type="match status" value="1"/>
</dbReference>
<feature type="compositionally biased region" description="Polar residues" evidence="3">
    <location>
        <begin position="24"/>
        <end position="40"/>
    </location>
</feature>
<sequence>MPIAIISYIYRKFGAHKQEKFNSDHAQPSNNSGLNVSSRDSSIKTEKTRQQTPVKDSNRINQNEIEIGSTSQISYVEIDFPDGGVKAWSTVVGSFLGLVNCFGCINSISAIEAYIARNQLNHSSASTIGWIFSIYLCITLLCGILTGDFFDRNGPRIPISIGGVLSFVGVFMTGNCSEIYQFILAFGVLAGLGSAVQISSLIGVIGHYFYKRRGIAMGIATVGGSFGGVIFPIMLRKLYSNLGFTWAMRIFAFLLLFLDIGALVFITPRFPPKKISANNKKVFERIILFLKTTLDVHAFRDKRFLFCVLGVTFSEVFLVISTTYYSSYAIFMGNSENTSYLLITVMNATGIIARALAGYLSNKVGKFNIMTIMTLFSSVFCLIIWLPFGHLTSGLYVYSVVFGISSAGVLSLTPLCISQISKVEEFGKRYSTCYFVVALGDLIGIPISGLFIGMNPTVRNYNNFIIFNSALGFTGVVFWLASRWTAVKYQLHVY</sequence>
<feature type="transmembrane region" description="Helical" evidence="4">
    <location>
        <begin position="432"/>
        <end position="452"/>
    </location>
</feature>
<feature type="transmembrane region" description="Helical" evidence="4">
    <location>
        <begin position="246"/>
        <end position="266"/>
    </location>
</feature>
<evidence type="ECO:0000256" key="2">
    <source>
        <dbReference type="ARBA" id="ARBA00006727"/>
    </source>
</evidence>
<dbReference type="EMBL" id="BTFZ01000012">
    <property type="protein sequence ID" value="GMM37877.1"/>
    <property type="molecule type" value="Genomic_DNA"/>
</dbReference>
<dbReference type="Pfam" id="PF07690">
    <property type="entry name" value="MFS_1"/>
    <property type="match status" value="1"/>
</dbReference>
<feature type="transmembrane region" description="Helical" evidence="4">
    <location>
        <begin position="395"/>
        <end position="420"/>
    </location>
</feature>
<dbReference type="GO" id="GO:0032218">
    <property type="term" value="P:riboflavin transport"/>
    <property type="evidence" value="ECO:0007669"/>
    <property type="project" value="TreeGrafter"/>
</dbReference>
<reference evidence="6 7" key="1">
    <citation type="journal article" date="2023" name="Elife">
        <title>Identification of key yeast species and microbe-microbe interactions impacting larval growth of Drosophila in the wild.</title>
        <authorList>
            <person name="Mure A."/>
            <person name="Sugiura Y."/>
            <person name="Maeda R."/>
            <person name="Honda K."/>
            <person name="Sakurai N."/>
            <person name="Takahashi Y."/>
            <person name="Watada M."/>
            <person name="Katoh T."/>
            <person name="Gotoh A."/>
            <person name="Gotoh Y."/>
            <person name="Taniguchi I."/>
            <person name="Nakamura K."/>
            <person name="Hayashi T."/>
            <person name="Katayama T."/>
            <person name="Uemura T."/>
            <person name="Hattori Y."/>
        </authorList>
    </citation>
    <scope>NUCLEOTIDE SEQUENCE [LARGE SCALE GENOMIC DNA]</scope>
    <source>
        <strain evidence="6 7">SC-9</strain>
    </source>
</reference>
<dbReference type="InterPro" id="IPR011701">
    <property type="entry name" value="MFS"/>
</dbReference>
<dbReference type="CDD" id="cd17352">
    <property type="entry name" value="MFS_MCT_SLC16"/>
    <property type="match status" value="1"/>
</dbReference>
<keyword evidence="4" id="KW-1133">Transmembrane helix</keyword>
<feature type="transmembrane region" description="Helical" evidence="4">
    <location>
        <begin position="179"/>
        <end position="202"/>
    </location>
</feature>
<evidence type="ECO:0000313" key="6">
    <source>
        <dbReference type="EMBL" id="GMM37877.1"/>
    </source>
</evidence>
<accession>A0AAV5QTH3</accession>
<organism evidence="6 7">
    <name type="scientific">Saccharomycopsis crataegensis</name>
    <dbReference type="NCBI Taxonomy" id="43959"/>
    <lineage>
        <taxon>Eukaryota</taxon>
        <taxon>Fungi</taxon>
        <taxon>Dikarya</taxon>
        <taxon>Ascomycota</taxon>
        <taxon>Saccharomycotina</taxon>
        <taxon>Saccharomycetes</taxon>
        <taxon>Saccharomycopsidaceae</taxon>
        <taxon>Saccharomycopsis</taxon>
    </lineage>
</organism>
<dbReference type="InterPro" id="IPR020846">
    <property type="entry name" value="MFS_dom"/>
</dbReference>
<dbReference type="AlphaFoldDB" id="A0AAV5QTH3"/>
<dbReference type="Proteomes" id="UP001360560">
    <property type="component" value="Unassembled WGS sequence"/>
</dbReference>
<gene>
    <name evidence="6" type="ORF">DASC09_052020</name>
</gene>
<feature type="transmembrane region" description="Helical" evidence="4">
    <location>
        <begin position="464"/>
        <end position="481"/>
    </location>
</feature>
<dbReference type="PANTHER" id="PTHR11360">
    <property type="entry name" value="MONOCARBOXYLATE TRANSPORTER"/>
    <property type="match status" value="1"/>
</dbReference>
<evidence type="ECO:0000313" key="7">
    <source>
        <dbReference type="Proteomes" id="UP001360560"/>
    </source>
</evidence>
<keyword evidence="4" id="KW-0472">Membrane</keyword>
<evidence type="ECO:0000256" key="4">
    <source>
        <dbReference type="SAM" id="Phobius"/>
    </source>
</evidence>
<evidence type="ECO:0000259" key="5">
    <source>
        <dbReference type="PROSITE" id="PS50850"/>
    </source>
</evidence>
<dbReference type="PROSITE" id="PS50850">
    <property type="entry name" value="MFS"/>
    <property type="match status" value="1"/>
</dbReference>
<evidence type="ECO:0000256" key="3">
    <source>
        <dbReference type="SAM" id="MobiDB-lite"/>
    </source>
</evidence>
<feature type="transmembrane region" description="Helical" evidence="4">
    <location>
        <begin position="95"/>
        <end position="116"/>
    </location>
</feature>